<feature type="chain" id="PRO_5020635871" evidence="5">
    <location>
        <begin position="20"/>
        <end position="509"/>
    </location>
</feature>
<dbReference type="AlphaFoldDB" id="A0A4V3RXW5"/>
<keyword evidence="3" id="KW-0862">Zinc</keyword>
<dbReference type="GO" id="GO:0004035">
    <property type="term" value="F:alkaline phosphatase activity"/>
    <property type="evidence" value="ECO:0007669"/>
    <property type="project" value="TreeGrafter"/>
</dbReference>
<evidence type="ECO:0000256" key="5">
    <source>
        <dbReference type="SAM" id="SignalP"/>
    </source>
</evidence>
<dbReference type="GO" id="GO:0046872">
    <property type="term" value="F:metal ion binding"/>
    <property type="evidence" value="ECO:0007669"/>
    <property type="project" value="UniProtKB-KW"/>
</dbReference>
<proteinExistence type="inferred from homology"/>
<evidence type="ECO:0000313" key="7">
    <source>
        <dbReference type="Proteomes" id="UP000308054"/>
    </source>
</evidence>
<keyword evidence="5" id="KW-0732">Signal</keyword>
<keyword evidence="3" id="KW-0460">Magnesium</keyword>
<dbReference type="Proteomes" id="UP000308054">
    <property type="component" value="Unassembled WGS sequence"/>
</dbReference>
<dbReference type="CDD" id="cd16012">
    <property type="entry name" value="ALP"/>
    <property type="match status" value="1"/>
</dbReference>
<feature type="binding site" evidence="3">
    <location>
        <position position="86"/>
    </location>
    <ligand>
        <name>Mg(2+)</name>
        <dbReference type="ChEBI" id="CHEBI:18420"/>
    </ligand>
</feature>
<keyword evidence="1" id="KW-0597">Phosphoprotein</keyword>
<feature type="binding site" evidence="3">
    <location>
        <position position="346"/>
    </location>
    <ligand>
        <name>Zn(2+)</name>
        <dbReference type="ChEBI" id="CHEBI:29105"/>
        <label>2</label>
    </ligand>
</feature>
<comment type="cofactor">
    <cofactor evidence="3">
        <name>Zn(2+)</name>
        <dbReference type="ChEBI" id="CHEBI:29105"/>
    </cofactor>
    <text evidence="3">Binds 2 Zn(2+) ions.</text>
</comment>
<dbReference type="SUPFAM" id="SSF53649">
    <property type="entry name" value="Alkaline phosphatase-like"/>
    <property type="match status" value="1"/>
</dbReference>
<organism evidence="6 7">
    <name type="scientific">Marinicauda algicola</name>
    <dbReference type="NCBI Taxonomy" id="2029849"/>
    <lineage>
        <taxon>Bacteria</taxon>
        <taxon>Pseudomonadati</taxon>
        <taxon>Pseudomonadota</taxon>
        <taxon>Alphaproteobacteria</taxon>
        <taxon>Maricaulales</taxon>
        <taxon>Maricaulaceae</taxon>
        <taxon>Marinicauda</taxon>
    </lineage>
</organism>
<dbReference type="Gene3D" id="3.40.720.10">
    <property type="entry name" value="Alkaline Phosphatase, subunit A"/>
    <property type="match status" value="1"/>
</dbReference>
<sequence>MTLRLLLSAAAGLALAACAGSPIDLRRDAESPYGPTPPRAAEAYEAVEHTGTGAQWRNMAQAELAERINRPLNSGRAKNVIVFIADGMSLTTITAARIYDGQSRGLSGEEHYLPFERWGNTATIKTYSENAQVPDSAATASAIHTGVKTHSGAISVYARQTLEACGPDAELPATLLEMAEARGLSTGIVSSARLTHATPATAFAHVPSRGWETDAALPPEAVAAGCRDIARQFAEFAHGDGIEVTLAGGRAAFLPEAAGGLRTDGRDLTAEWEAAGGDYVATREELTAALQGEAPILGLFASSHLPYELDRPQGEPSLTELTEAAISRLSGDEDGFYLLVEAGRVDHAHHGTNAARALADAQEFAQAIERASEMVDLSETLILVTADHGHVFSIAGYPRRGNPILGLVHPAAPDLSDDPTPPETARDGRPYTTLGYYTGPHQRPASGVLTQEQVLDPDYQQESAVPMGSETHSGEDVIAYATGPQAHLVSGVMEQHTLFHIIAYAYGWE</sequence>
<evidence type="ECO:0000313" key="6">
    <source>
        <dbReference type="EMBL" id="TGY88099.1"/>
    </source>
</evidence>
<feature type="binding site" evidence="3">
    <location>
        <position position="341"/>
    </location>
    <ligand>
        <name>Mg(2+)</name>
        <dbReference type="ChEBI" id="CHEBI:18420"/>
    </ligand>
</feature>
<name>A0A4V3RXW5_9PROT</name>
<dbReference type="PRINTS" id="PR00113">
    <property type="entry name" value="ALKPHPHTASE"/>
</dbReference>
<evidence type="ECO:0000256" key="4">
    <source>
        <dbReference type="RuleBase" id="RU003946"/>
    </source>
</evidence>
<feature type="signal peptide" evidence="5">
    <location>
        <begin position="1"/>
        <end position="19"/>
    </location>
</feature>
<evidence type="ECO:0000256" key="1">
    <source>
        <dbReference type="ARBA" id="ARBA00022553"/>
    </source>
</evidence>
<feature type="binding site" evidence="3">
    <location>
        <position position="388"/>
    </location>
    <ligand>
        <name>Zn(2+)</name>
        <dbReference type="ChEBI" id="CHEBI:29105"/>
        <label>2</label>
    </ligand>
</feature>
<dbReference type="PANTHER" id="PTHR11596">
    <property type="entry name" value="ALKALINE PHOSPHATASE"/>
    <property type="match status" value="1"/>
</dbReference>
<feature type="binding site" evidence="3">
    <location>
        <position position="472"/>
    </location>
    <ligand>
        <name>Zn(2+)</name>
        <dbReference type="ChEBI" id="CHEBI:29105"/>
        <label>2</label>
    </ligand>
</feature>
<protein>
    <submittedName>
        <fullName evidence="6">Alkaline phosphatase</fullName>
    </submittedName>
</protein>
<comment type="similarity">
    <text evidence="4">Belongs to the alkaline phosphatase family.</text>
</comment>
<dbReference type="OrthoDB" id="9794455at2"/>
<dbReference type="PROSITE" id="PS51257">
    <property type="entry name" value="PROKAR_LIPOPROTEIN"/>
    <property type="match status" value="1"/>
</dbReference>
<comment type="cofactor">
    <cofactor evidence="3">
        <name>Mg(2+)</name>
        <dbReference type="ChEBI" id="CHEBI:18420"/>
    </cofactor>
    <text evidence="3">Binds 1 Mg(2+) ion.</text>
</comment>
<dbReference type="EMBL" id="SRXW01000003">
    <property type="protein sequence ID" value="TGY88099.1"/>
    <property type="molecule type" value="Genomic_DNA"/>
</dbReference>
<evidence type="ECO:0000256" key="2">
    <source>
        <dbReference type="PIRSR" id="PIRSR601952-1"/>
    </source>
</evidence>
<keyword evidence="3" id="KW-0479">Metal-binding</keyword>
<feature type="binding site" evidence="3">
    <location>
        <position position="350"/>
    </location>
    <ligand>
        <name>Zn(2+)</name>
        <dbReference type="ChEBI" id="CHEBI:29105"/>
        <label>2</label>
    </ligand>
</feature>
<gene>
    <name evidence="6" type="ORF">E5163_09660</name>
</gene>
<dbReference type="SMART" id="SM00098">
    <property type="entry name" value="alkPPc"/>
    <property type="match status" value="1"/>
</dbReference>
<feature type="binding site" evidence="3">
    <location>
        <position position="196"/>
    </location>
    <ligand>
        <name>Mg(2+)</name>
        <dbReference type="ChEBI" id="CHEBI:18420"/>
    </ligand>
</feature>
<dbReference type="PANTHER" id="PTHR11596:SF5">
    <property type="entry name" value="ALKALINE PHOSPHATASE"/>
    <property type="match status" value="1"/>
</dbReference>
<feature type="binding site" evidence="3">
    <location>
        <position position="198"/>
    </location>
    <ligand>
        <name>Mg(2+)</name>
        <dbReference type="ChEBI" id="CHEBI:18420"/>
    </ligand>
</feature>
<feature type="binding site" evidence="3">
    <location>
        <position position="387"/>
    </location>
    <ligand>
        <name>Zn(2+)</name>
        <dbReference type="ChEBI" id="CHEBI:29105"/>
        <label>2</label>
    </ligand>
</feature>
<comment type="caution">
    <text evidence="6">The sequence shown here is derived from an EMBL/GenBank/DDBJ whole genome shotgun (WGS) entry which is preliminary data.</text>
</comment>
<feature type="binding site" evidence="3">
    <location>
        <position position="86"/>
    </location>
    <ligand>
        <name>Zn(2+)</name>
        <dbReference type="ChEBI" id="CHEBI:29105"/>
        <label>2</label>
    </ligand>
</feature>
<dbReference type="Pfam" id="PF00245">
    <property type="entry name" value="Alk_phosphatase"/>
    <property type="match status" value="1"/>
</dbReference>
<dbReference type="InterPro" id="IPR001952">
    <property type="entry name" value="Alkaline_phosphatase"/>
</dbReference>
<dbReference type="RefSeq" id="WP_135995944.1">
    <property type="nucleotide sequence ID" value="NZ_CP071057.1"/>
</dbReference>
<keyword evidence="7" id="KW-1185">Reference proteome</keyword>
<dbReference type="InterPro" id="IPR017850">
    <property type="entry name" value="Alkaline_phosphatase_core_sf"/>
</dbReference>
<reference evidence="6 7" key="1">
    <citation type="journal article" date="2017" name="Int. J. Syst. Evol. Microbiol.">
        <title>Marinicauda algicola sp. nov., isolated from a marine red alga Rhodosorus marinus.</title>
        <authorList>
            <person name="Jeong S.E."/>
            <person name="Jeon S.H."/>
            <person name="Chun B.H."/>
            <person name="Kim D.W."/>
            <person name="Jeon C.O."/>
        </authorList>
    </citation>
    <scope>NUCLEOTIDE SEQUENCE [LARGE SCALE GENOMIC DNA]</scope>
    <source>
        <strain evidence="6 7">JCM 31718</strain>
    </source>
</reference>
<accession>A0A4V3RXW5</accession>
<feature type="active site" description="Phosphoserine intermediate" evidence="2">
    <location>
        <position position="136"/>
    </location>
</feature>
<evidence type="ECO:0000256" key="3">
    <source>
        <dbReference type="PIRSR" id="PIRSR601952-2"/>
    </source>
</evidence>